<evidence type="ECO:0000256" key="2">
    <source>
        <dbReference type="ARBA" id="ARBA00022553"/>
    </source>
</evidence>
<protein>
    <recommendedName>
        <fullName evidence="9">Man1/Src1-like C-terminal domain-containing protein</fullName>
    </recommendedName>
</protein>
<feature type="compositionally biased region" description="Low complexity" evidence="7">
    <location>
        <begin position="13"/>
        <end position="26"/>
    </location>
</feature>
<evidence type="ECO:0000256" key="4">
    <source>
        <dbReference type="ARBA" id="ARBA00022989"/>
    </source>
</evidence>
<keyword evidence="5 8" id="KW-0472">Membrane</keyword>
<dbReference type="AlphaFoldDB" id="A0AAP0LVZ8"/>
<gene>
    <name evidence="10" type="ORF">WN944_019104</name>
</gene>
<dbReference type="GO" id="GO:0071763">
    <property type="term" value="P:nuclear membrane organization"/>
    <property type="evidence" value="ECO:0007669"/>
    <property type="project" value="TreeGrafter"/>
</dbReference>
<evidence type="ECO:0000313" key="11">
    <source>
        <dbReference type="Proteomes" id="UP001428341"/>
    </source>
</evidence>
<evidence type="ECO:0000256" key="3">
    <source>
        <dbReference type="ARBA" id="ARBA00022692"/>
    </source>
</evidence>
<name>A0AAP0LVZ8_9ROSI</name>
<dbReference type="EMBL" id="JBCGBO010000007">
    <property type="protein sequence ID" value="KAK9187706.1"/>
    <property type="molecule type" value="Genomic_DNA"/>
</dbReference>
<accession>A0AAP0LVZ8</accession>
<dbReference type="InterPro" id="IPR044780">
    <property type="entry name" value="Heh2/Src1"/>
</dbReference>
<dbReference type="PANTHER" id="PTHR47808:SF2">
    <property type="entry name" value="LEM DOMAIN-CONTAINING PROTEIN 2"/>
    <property type="match status" value="1"/>
</dbReference>
<keyword evidence="4 8" id="KW-1133">Transmembrane helix</keyword>
<feature type="transmembrane region" description="Helical" evidence="8">
    <location>
        <begin position="227"/>
        <end position="250"/>
    </location>
</feature>
<dbReference type="GO" id="GO:0005783">
    <property type="term" value="C:endoplasmic reticulum"/>
    <property type="evidence" value="ECO:0007669"/>
    <property type="project" value="TreeGrafter"/>
</dbReference>
<dbReference type="GO" id="GO:0003682">
    <property type="term" value="F:chromatin binding"/>
    <property type="evidence" value="ECO:0007669"/>
    <property type="project" value="InterPro"/>
</dbReference>
<feature type="region of interest" description="Disordered" evidence="7">
    <location>
        <begin position="1"/>
        <end position="26"/>
    </location>
</feature>
<evidence type="ECO:0000256" key="8">
    <source>
        <dbReference type="SAM" id="Phobius"/>
    </source>
</evidence>
<keyword evidence="6" id="KW-0539">Nucleus</keyword>
<keyword evidence="3 8" id="KW-0812">Transmembrane</keyword>
<evidence type="ECO:0000256" key="5">
    <source>
        <dbReference type="ARBA" id="ARBA00023136"/>
    </source>
</evidence>
<dbReference type="InterPro" id="IPR018996">
    <property type="entry name" value="Man1/Src1-like_C"/>
</dbReference>
<dbReference type="PANTHER" id="PTHR47808">
    <property type="entry name" value="INNER NUCLEAR MEMBRANE PROTEIN HEH2-RELATED"/>
    <property type="match status" value="1"/>
</dbReference>
<keyword evidence="2" id="KW-0597">Phosphoprotein</keyword>
<evidence type="ECO:0000313" key="10">
    <source>
        <dbReference type="EMBL" id="KAK9187706.1"/>
    </source>
</evidence>
<comment type="subcellular location">
    <subcellularLocation>
        <location evidence="1">Nucleus inner membrane</location>
    </subcellularLocation>
</comment>
<feature type="domain" description="Man1/Src1-like C-terminal" evidence="9">
    <location>
        <begin position="83"/>
        <end position="342"/>
    </location>
</feature>
<comment type="caution">
    <text evidence="10">The sequence shown here is derived from an EMBL/GenBank/DDBJ whole genome shotgun (WGS) entry which is preliminary data.</text>
</comment>
<dbReference type="Gene3D" id="1.10.10.1180">
    <property type="entry name" value="MAN1, winged-helix domain"/>
    <property type="match status" value="1"/>
</dbReference>
<evidence type="ECO:0000256" key="6">
    <source>
        <dbReference type="ARBA" id="ARBA00023242"/>
    </source>
</evidence>
<dbReference type="Pfam" id="PF09402">
    <property type="entry name" value="MSC"/>
    <property type="match status" value="1"/>
</dbReference>
<keyword evidence="11" id="KW-1185">Reference proteome</keyword>
<organism evidence="10 11">
    <name type="scientific">Citrus x changshan-huyou</name>
    <dbReference type="NCBI Taxonomy" id="2935761"/>
    <lineage>
        <taxon>Eukaryota</taxon>
        <taxon>Viridiplantae</taxon>
        <taxon>Streptophyta</taxon>
        <taxon>Embryophyta</taxon>
        <taxon>Tracheophyta</taxon>
        <taxon>Spermatophyta</taxon>
        <taxon>Magnoliopsida</taxon>
        <taxon>eudicotyledons</taxon>
        <taxon>Gunneridae</taxon>
        <taxon>Pentapetalae</taxon>
        <taxon>rosids</taxon>
        <taxon>malvids</taxon>
        <taxon>Sapindales</taxon>
        <taxon>Rutaceae</taxon>
        <taxon>Aurantioideae</taxon>
        <taxon>Citrus</taxon>
    </lineage>
</organism>
<dbReference type="Proteomes" id="UP001428341">
    <property type="component" value="Unassembled WGS sequence"/>
</dbReference>
<dbReference type="GO" id="GO:0034399">
    <property type="term" value="C:nuclear periphery"/>
    <property type="evidence" value="ECO:0007669"/>
    <property type="project" value="TreeGrafter"/>
</dbReference>
<proteinExistence type="predicted"/>
<dbReference type="InterPro" id="IPR041885">
    <property type="entry name" value="MAN1_winged_helix_dom"/>
</dbReference>
<sequence length="408" mass="46613">MSSSTKKKRPKPKSNSSSSSSSSSWSWMTEPPQSLFPSKQDLLRLITVVAIASSVALTCNYLANFLNSTSKPFCDSNLLLDSPQSLTDSCEPCPSNGECHQGKLECFHGYRKHGKLCVEDGDINETAGRLSRWVENHLCRAYAQFLCDGTGSIWVEENDIWNDLDGHELMKIFELDNPVYLYTKKRTMETVGRYLESRTNSYGMKELKCPELLAEHYKPLSCRIHQWVSTHALIIVPVCSLLVGCLLLLWKVHRRRYFAIRVEELYHQVCEILEENALMSKSVNGECEPWVVASRLRDHLLLPKERKDPVIWKKVEELVQEDSRVDQYPKLLKGESKVVWEWQVEGSLSSSKMRKKGEASKWRSAEGRDMKFGQQQSPLKAELVTAVSNTLCRWAALWVAFGMLLKSQ</sequence>
<reference evidence="10 11" key="1">
    <citation type="submission" date="2024-05" db="EMBL/GenBank/DDBJ databases">
        <title>Haplotype-resolved chromosome-level genome assembly of Huyou (Citrus changshanensis).</title>
        <authorList>
            <person name="Miao C."/>
            <person name="Chen W."/>
            <person name="Wu Y."/>
            <person name="Wang L."/>
            <person name="Zhao S."/>
            <person name="Grierson D."/>
            <person name="Xu C."/>
            <person name="Chen K."/>
        </authorList>
    </citation>
    <scope>NUCLEOTIDE SEQUENCE [LARGE SCALE GENOMIC DNA]</scope>
    <source>
        <strain evidence="10">01-14</strain>
        <tissue evidence="10">Leaf</tissue>
    </source>
</reference>
<evidence type="ECO:0000259" key="9">
    <source>
        <dbReference type="Pfam" id="PF09402"/>
    </source>
</evidence>
<evidence type="ECO:0000256" key="7">
    <source>
        <dbReference type="SAM" id="MobiDB-lite"/>
    </source>
</evidence>
<dbReference type="GO" id="GO:0005637">
    <property type="term" value="C:nuclear inner membrane"/>
    <property type="evidence" value="ECO:0007669"/>
    <property type="project" value="UniProtKB-SubCell"/>
</dbReference>
<evidence type="ECO:0000256" key="1">
    <source>
        <dbReference type="ARBA" id="ARBA00004540"/>
    </source>
</evidence>
<feature type="compositionally biased region" description="Basic residues" evidence="7">
    <location>
        <begin position="1"/>
        <end position="12"/>
    </location>
</feature>